<evidence type="ECO:0000259" key="1">
    <source>
        <dbReference type="Pfam" id="PF16845"/>
    </source>
</evidence>
<dbReference type="Proteomes" id="UP000275267">
    <property type="component" value="Unassembled WGS sequence"/>
</dbReference>
<gene>
    <name evidence="2" type="ORF">C2845_PM01G04590</name>
</gene>
<dbReference type="OrthoDB" id="663320at2759"/>
<dbReference type="EMBL" id="PQIB02000001">
    <property type="protein sequence ID" value="RLN40982.1"/>
    <property type="molecule type" value="Genomic_DNA"/>
</dbReference>
<name>A0A3L6TL41_PANMI</name>
<evidence type="ECO:0000313" key="2">
    <source>
        <dbReference type="EMBL" id="RLN40982.1"/>
    </source>
</evidence>
<feature type="domain" description="Cystatin" evidence="1">
    <location>
        <begin position="51"/>
        <end position="107"/>
    </location>
</feature>
<dbReference type="Pfam" id="PF16845">
    <property type="entry name" value="SQAPI"/>
    <property type="match status" value="1"/>
</dbReference>
<dbReference type="STRING" id="4540.A0A3L6TL41"/>
<dbReference type="GO" id="GO:0004869">
    <property type="term" value="F:cysteine-type endopeptidase inhibitor activity"/>
    <property type="evidence" value="ECO:0007669"/>
    <property type="project" value="InterPro"/>
</dbReference>
<dbReference type="Gene3D" id="3.10.450.10">
    <property type="match status" value="1"/>
</dbReference>
<keyword evidence="3" id="KW-1185">Reference proteome</keyword>
<sequence length="144" mass="15709">MVLSVLQFTPVNVLSVGGSGLHVQTVVARSRHTVRRSPLAFPLGIALLLGIADVNDLLIRQVGQFAVLVYDMAHRKDLAFVAVGVVRGHTQDAVGGGTNYRLVVARRRRDDDHRGVRLPGVGRAGVARRHLEAPQIQEDRQLAR</sequence>
<accession>A0A3L6TL41</accession>
<dbReference type="InterPro" id="IPR000010">
    <property type="entry name" value="Cystatin_dom"/>
</dbReference>
<organism evidence="2 3">
    <name type="scientific">Panicum miliaceum</name>
    <name type="common">Proso millet</name>
    <name type="synonym">Broomcorn millet</name>
    <dbReference type="NCBI Taxonomy" id="4540"/>
    <lineage>
        <taxon>Eukaryota</taxon>
        <taxon>Viridiplantae</taxon>
        <taxon>Streptophyta</taxon>
        <taxon>Embryophyta</taxon>
        <taxon>Tracheophyta</taxon>
        <taxon>Spermatophyta</taxon>
        <taxon>Magnoliopsida</taxon>
        <taxon>Liliopsida</taxon>
        <taxon>Poales</taxon>
        <taxon>Poaceae</taxon>
        <taxon>PACMAD clade</taxon>
        <taxon>Panicoideae</taxon>
        <taxon>Panicodae</taxon>
        <taxon>Paniceae</taxon>
        <taxon>Panicinae</taxon>
        <taxon>Panicum</taxon>
        <taxon>Panicum sect. Panicum</taxon>
    </lineage>
</organism>
<proteinExistence type="predicted"/>
<reference evidence="3" key="1">
    <citation type="journal article" date="2019" name="Nat. Commun.">
        <title>The genome of broomcorn millet.</title>
        <authorList>
            <person name="Zou C."/>
            <person name="Miki D."/>
            <person name="Li D."/>
            <person name="Tang Q."/>
            <person name="Xiao L."/>
            <person name="Rajput S."/>
            <person name="Deng P."/>
            <person name="Jia W."/>
            <person name="Huang R."/>
            <person name="Zhang M."/>
            <person name="Sun Y."/>
            <person name="Hu J."/>
            <person name="Fu X."/>
            <person name="Schnable P.S."/>
            <person name="Li F."/>
            <person name="Zhang H."/>
            <person name="Feng B."/>
            <person name="Zhu X."/>
            <person name="Liu R."/>
            <person name="Schnable J.C."/>
            <person name="Zhu J.-K."/>
            <person name="Zhang H."/>
        </authorList>
    </citation>
    <scope>NUCLEOTIDE SEQUENCE [LARGE SCALE GENOMIC DNA]</scope>
</reference>
<comment type="caution">
    <text evidence="2">The sequence shown here is derived from an EMBL/GenBank/DDBJ whole genome shotgun (WGS) entry which is preliminary data.</text>
</comment>
<evidence type="ECO:0000313" key="3">
    <source>
        <dbReference type="Proteomes" id="UP000275267"/>
    </source>
</evidence>
<dbReference type="AlphaFoldDB" id="A0A3L6TL41"/>
<protein>
    <submittedName>
        <fullName evidence="2">Cysteine proteinase inhibitor 5-like</fullName>
    </submittedName>
</protein>